<gene>
    <name evidence="1" type="ORF">FJ693_00860</name>
</gene>
<comment type="caution">
    <text evidence="1">The sequence shown here is derived from an EMBL/GenBank/DDBJ whole genome shotgun (WGS) entry which is preliminary data.</text>
</comment>
<evidence type="ECO:0000313" key="1">
    <source>
        <dbReference type="EMBL" id="TRW47384.1"/>
    </source>
</evidence>
<dbReference type="Pfam" id="PF02566">
    <property type="entry name" value="OsmC"/>
    <property type="match status" value="1"/>
</dbReference>
<dbReference type="RefSeq" id="WP_143416659.1">
    <property type="nucleotide sequence ID" value="NZ_VJXR01000002.1"/>
</dbReference>
<dbReference type="AlphaFoldDB" id="A0A552WX90"/>
<dbReference type="Proteomes" id="UP000318693">
    <property type="component" value="Unassembled WGS sequence"/>
</dbReference>
<proteinExistence type="predicted"/>
<dbReference type="InterPro" id="IPR003718">
    <property type="entry name" value="OsmC/Ohr_fam"/>
</dbReference>
<dbReference type="EMBL" id="VJXR01000002">
    <property type="protein sequence ID" value="TRW47384.1"/>
    <property type="molecule type" value="Genomic_DNA"/>
</dbReference>
<name>A0A552WX90_9MICO</name>
<evidence type="ECO:0000313" key="2">
    <source>
        <dbReference type="Proteomes" id="UP000318693"/>
    </source>
</evidence>
<dbReference type="SUPFAM" id="SSF82784">
    <property type="entry name" value="OsmC-like"/>
    <property type="match status" value="1"/>
</dbReference>
<sequence length="157" mass="16593">MTTTTIDTQPQLASFDVSGVWQGGLNTRVEARQFTLVVDEPPTIGGADEGANPIEYVLASLSGCVTVVIRTVAAELSVEVGSVETQASGTLDLRGFLGTADVSPHFQHLDLGITLSTTATPEQLAELQTLVAARCPLLNLIKDAGVDVRETWDVRDA</sequence>
<reference evidence="1 2" key="1">
    <citation type="submission" date="2019-07" db="EMBL/GenBank/DDBJ databases">
        <title>Georgenia wutianyii sp. nov. and Georgenia *** sp. nov. isolated from plateau pika (Ochotona curzoniae) in the Qinghai-Tibet plateau of China.</title>
        <authorList>
            <person name="Tian Z."/>
        </authorList>
    </citation>
    <scope>NUCLEOTIDE SEQUENCE [LARGE SCALE GENOMIC DNA]</scope>
    <source>
        <strain evidence="1 2">Z446</strain>
    </source>
</reference>
<dbReference type="PANTHER" id="PTHR35368:SF1">
    <property type="entry name" value="HYDROPEROXIDE REDUCTASE"/>
    <property type="match status" value="1"/>
</dbReference>
<organism evidence="1 2">
    <name type="scientific">Georgenia yuyongxinii</name>
    <dbReference type="NCBI Taxonomy" id="2589797"/>
    <lineage>
        <taxon>Bacteria</taxon>
        <taxon>Bacillati</taxon>
        <taxon>Actinomycetota</taxon>
        <taxon>Actinomycetes</taxon>
        <taxon>Micrococcales</taxon>
        <taxon>Bogoriellaceae</taxon>
        <taxon>Georgenia</taxon>
    </lineage>
</organism>
<dbReference type="Gene3D" id="3.30.300.20">
    <property type="match status" value="1"/>
</dbReference>
<protein>
    <submittedName>
        <fullName evidence="1">OsmC family protein</fullName>
    </submittedName>
</protein>
<accession>A0A552WX90</accession>
<dbReference type="InterPro" id="IPR036102">
    <property type="entry name" value="OsmC/Ohrsf"/>
</dbReference>
<dbReference type="PANTHER" id="PTHR35368">
    <property type="entry name" value="HYDROPEROXIDE REDUCTASE"/>
    <property type="match status" value="1"/>
</dbReference>
<dbReference type="InterPro" id="IPR052924">
    <property type="entry name" value="OsmC/Ohr_hydroprdx_reductase"/>
</dbReference>
<keyword evidence="2" id="KW-1185">Reference proteome</keyword>
<dbReference type="InterPro" id="IPR015946">
    <property type="entry name" value="KH_dom-like_a/b"/>
</dbReference>